<dbReference type="SUPFAM" id="SSF56436">
    <property type="entry name" value="C-type lectin-like"/>
    <property type="match status" value="1"/>
</dbReference>
<dbReference type="InterPro" id="IPR003609">
    <property type="entry name" value="Pan_app"/>
</dbReference>
<reference evidence="4" key="2">
    <citation type="submission" date="2021-01" db="UniProtKB">
        <authorList>
            <consortium name="EnsemblMetazoa"/>
        </authorList>
    </citation>
    <scope>IDENTIFICATION</scope>
</reference>
<dbReference type="Pfam" id="PF00024">
    <property type="entry name" value="PAN_1"/>
    <property type="match status" value="1"/>
</dbReference>
<dbReference type="InterPro" id="IPR016187">
    <property type="entry name" value="CTDL_fold"/>
</dbReference>
<dbReference type="InterPro" id="IPR001304">
    <property type="entry name" value="C-type_lectin-like"/>
</dbReference>
<dbReference type="GeneID" id="105437441"/>
<sequence length="248" mass="27389">MSTRNFKLLSPPNIIFVGLMILTIWTSFLQSADYTCPSGWLLFSSSCYFIDLEDRTRPGASAACQVYGASLAEITSAEENSYIGDLAAASDTALWIDCRDDISEGDWLCGDDNHPITYTGWGPGEPNNIDNEDCAVLYSGWWYDIPCTATVPSVCKKDGIGNAVPSSRSMTFKKDVSNPGCLRNNVIEQIEQSTLISCGGRCLQSADCSSINYYPHRERCDLNSATKAEANDSDFIEFFHCEYYDILS</sequence>
<dbReference type="Gene3D" id="3.10.100.10">
    <property type="entry name" value="Mannose-Binding Protein A, subunit A"/>
    <property type="match status" value="1"/>
</dbReference>
<name>A0A7M7P6J2_STRPU</name>
<dbReference type="InParanoid" id="A0A7M7P6J2"/>
<keyword evidence="1" id="KW-1015">Disulfide bond</keyword>
<dbReference type="Pfam" id="PF00059">
    <property type="entry name" value="Lectin_C"/>
    <property type="match status" value="1"/>
</dbReference>
<dbReference type="OMA" id="IACNDIT"/>
<evidence type="ECO:0000313" key="5">
    <source>
        <dbReference type="Proteomes" id="UP000007110"/>
    </source>
</evidence>
<dbReference type="PROSITE" id="PS00615">
    <property type="entry name" value="C_TYPE_LECTIN_1"/>
    <property type="match status" value="1"/>
</dbReference>
<dbReference type="SMART" id="SM00034">
    <property type="entry name" value="CLECT"/>
    <property type="match status" value="1"/>
</dbReference>
<evidence type="ECO:0000256" key="1">
    <source>
        <dbReference type="ARBA" id="ARBA00023157"/>
    </source>
</evidence>
<dbReference type="KEGG" id="spu:105437441"/>
<evidence type="ECO:0000259" key="2">
    <source>
        <dbReference type="PROSITE" id="PS50041"/>
    </source>
</evidence>
<dbReference type="Proteomes" id="UP000007110">
    <property type="component" value="Unassembled WGS sequence"/>
</dbReference>
<accession>A0A7M7P6J2</accession>
<evidence type="ECO:0008006" key="6">
    <source>
        <dbReference type="Google" id="ProtNLM"/>
    </source>
</evidence>
<feature type="domain" description="Apple" evidence="3">
    <location>
        <begin position="155"/>
        <end position="241"/>
    </location>
</feature>
<dbReference type="PANTHER" id="PTHR22803">
    <property type="entry name" value="MANNOSE, PHOSPHOLIPASE, LECTIN RECEPTOR RELATED"/>
    <property type="match status" value="1"/>
</dbReference>
<proteinExistence type="predicted"/>
<dbReference type="PROSITE" id="PS50041">
    <property type="entry name" value="C_TYPE_LECTIN_2"/>
    <property type="match status" value="1"/>
</dbReference>
<dbReference type="EnsemblMetazoa" id="XM_030991031">
    <property type="protein sequence ID" value="XP_030846891"/>
    <property type="gene ID" value="LOC105437441"/>
</dbReference>
<protein>
    <recommendedName>
        <fullName evidence="6">C-type lectin domain-containing protein</fullName>
    </recommendedName>
</protein>
<reference evidence="5" key="1">
    <citation type="submission" date="2015-02" db="EMBL/GenBank/DDBJ databases">
        <title>Genome sequencing for Strongylocentrotus purpuratus.</title>
        <authorList>
            <person name="Murali S."/>
            <person name="Liu Y."/>
            <person name="Vee V."/>
            <person name="English A."/>
            <person name="Wang M."/>
            <person name="Skinner E."/>
            <person name="Han Y."/>
            <person name="Muzny D.M."/>
            <person name="Worley K.C."/>
            <person name="Gibbs R.A."/>
        </authorList>
    </citation>
    <scope>NUCLEOTIDE SEQUENCE</scope>
</reference>
<dbReference type="CDD" id="cd00037">
    <property type="entry name" value="CLECT"/>
    <property type="match status" value="1"/>
</dbReference>
<dbReference type="AlphaFoldDB" id="A0A7M7P6J2"/>
<keyword evidence="5" id="KW-1185">Reference proteome</keyword>
<dbReference type="InterPro" id="IPR050111">
    <property type="entry name" value="C-type_lectin/snaclec_domain"/>
</dbReference>
<organism evidence="4 5">
    <name type="scientific">Strongylocentrotus purpuratus</name>
    <name type="common">Purple sea urchin</name>
    <dbReference type="NCBI Taxonomy" id="7668"/>
    <lineage>
        <taxon>Eukaryota</taxon>
        <taxon>Metazoa</taxon>
        <taxon>Echinodermata</taxon>
        <taxon>Eleutherozoa</taxon>
        <taxon>Echinozoa</taxon>
        <taxon>Echinoidea</taxon>
        <taxon>Euechinoidea</taxon>
        <taxon>Echinacea</taxon>
        <taxon>Camarodonta</taxon>
        <taxon>Echinidea</taxon>
        <taxon>Strongylocentrotidae</taxon>
        <taxon>Strongylocentrotus</taxon>
    </lineage>
</organism>
<dbReference type="InterPro" id="IPR016186">
    <property type="entry name" value="C-type_lectin-like/link_sf"/>
</dbReference>
<dbReference type="OrthoDB" id="6271941at2759"/>
<dbReference type="InterPro" id="IPR018378">
    <property type="entry name" value="C-type_lectin_CS"/>
</dbReference>
<evidence type="ECO:0000259" key="3">
    <source>
        <dbReference type="PROSITE" id="PS50948"/>
    </source>
</evidence>
<feature type="domain" description="C-type lectin" evidence="2">
    <location>
        <begin position="43"/>
        <end position="156"/>
    </location>
</feature>
<dbReference type="PROSITE" id="PS50948">
    <property type="entry name" value="PAN"/>
    <property type="match status" value="1"/>
</dbReference>
<evidence type="ECO:0000313" key="4">
    <source>
        <dbReference type="EnsemblMetazoa" id="XP_030846891"/>
    </source>
</evidence>
<dbReference type="RefSeq" id="XP_030846891.1">
    <property type="nucleotide sequence ID" value="XM_030991031.1"/>
</dbReference>